<evidence type="ECO:0000313" key="5">
    <source>
        <dbReference type="Proteomes" id="UP000277108"/>
    </source>
</evidence>
<dbReference type="GO" id="GO:0061522">
    <property type="term" value="F:1,4-dihydroxy-2-naphthoyl-CoA thioesterase activity"/>
    <property type="evidence" value="ECO:0007669"/>
    <property type="project" value="TreeGrafter"/>
</dbReference>
<evidence type="ECO:0000259" key="3">
    <source>
        <dbReference type="Pfam" id="PF03061"/>
    </source>
</evidence>
<keyword evidence="2" id="KW-0378">Hydrolase</keyword>
<dbReference type="InterPro" id="IPR006683">
    <property type="entry name" value="Thioestr_dom"/>
</dbReference>
<dbReference type="GO" id="GO:0005829">
    <property type="term" value="C:cytosol"/>
    <property type="evidence" value="ECO:0007669"/>
    <property type="project" value="TreeGrafter"/>
</dbReference>
<proteinExistence type="inferred from homology"/>
<dbReference type="SUPFAM" id="SSF54637">
    <property type="entry name" value="Thioesterase/thiol ester dehydrase-isomerase"/>
    <property type="match status" value="1"/>
</dbReference>
<dbReference type="RefSeq" id="WP_123808255.1">
    <property type="nucleotide sequence ID" value="NZ_RKRK01000004.1"/>
</dbReference>
<comment type="similarity">
    <text evidence="1">Belongs to the thioesterase PaaI family.</text>
</comment>
<dbReference type="Gene3D" id="3.10.129.10">
    <property type="entry name" value="Hotdog Thioesterase"/>
    <property type="match status" value="1"/>
</dbReference>
<gene>
    <name evidence="4" type="ORF">EDD62_1529</name>
</gene>
<dbReference type="OrthoDB" id="9798208at2"/>
<reference evidence="4 5" key="1">
    <citation type="submission" date="2018-11" db="EMBL/GenBank/DDBJ databases">
        <title>Genomic Encyclopedia of Type Strains, Phase IV (KMG-IV): sequencing the most valuable type-strain genomes for metagenomic binning, comparative biology and taxonomic classification.</title>
        <authorList>
            <person name="Goeker M."/>
        </authorList>
    </citation>
    <scope>NUCLEOTIDE SEQUENCE [LARGE SCALE GENOMIC DNA]</scope>
    <source>
        <strain evidence="4 5">DSM 29158</strain>
    </source>
</reference>
<dbReference type="EMBL" id="RKRK01000004">
    <property type="protein sequence ID" value="RPF55204.1"/>
    <property type="molecule type" value="Genomic_DNA"/>
</dbReference>
<comment type="caution">
    <text evidence="4">The sequence shown here is derived from an EMBL/GenBank/DDBJ whole genome shotgun (WGS) entry which is preliminary data.</text>
</comment>
<dbReference type="AlphaFoldDB" id="A0A3N5BC73"/>
<feature type="domain" description="Thioesterase" evidence="3">
    <location>
        <begin position="36"/>
        <end position="113"/>
    </location>
</feature>
<dbReference type="PANTHER" id="PTHR43240:SF5">
    <property type="entry name" value="1,4-DIHYDROXY-2-NAPHTHOYL-COA THIOESTERASE 1"/>
    <property type="match status" value="1"/>
</dbReference>
<evidence type="ECO:0000256" key="2">
    <source>
        <dbReference type="ARBA" id="ARBA00022801"/>
    </source>
</evidence>
<dbReference type="Pfam" id="PF03061">
    <property type="entry name" value="4HBT"/>
    <property type="match status" value="1"/>
</dbReference>
<accession>A0A3N5BC73</accession>
<dbReference type="Proteomes" id="UP000277108">
    <property type="component" value="Unassembled WGS sequence"/>
</dbReference>
<organism evidence="4 5">
    <name type="scientific">Abyssicoccus albus</name>
    <dbReference type="NCBI Taxonomy" id="1817405"/>
    <lineage>
        <taxon>Bacteria</taxon>
        <taxon>Bacillati</taxon>
        <taxon>Bacillota</taxon>
        <taxon>Bacilli</taxon>
        <taxon>Bacillales</taxon>
        <taxon>Abyssicoccaceae</taxon>
    </lineage>
</organism>
<dbReference type="PANTHER" id="PTHR43240">
    <property type="entry name" value="1,4-DIHYDROXY-2-NAPHTHOYL-COA THIOESTERASE 1"/>
    <property type="match status" value="1"/>
</dbReference>
<name>A0A3N5BC73_9BACL</name>
<evidence type="ECO:0000313" key="4">
    <source>
        <dbReference type="EMBL" id="RPF55204.1"/>
    </source>
</evidence>
<dbReference type="NCBIfam" id="TIGR00369">
    <property type="entry name" value="unchar_dom_1"/>
    <property type="match status" value="1"/>
</dbReference>
<protein>
    <submittedName>
        <fullName evidence="4">Uncharacterized protein (TIGR00369 family)</fullName>
    </submittedName>
</protein>
<dbReference type="InterPro" id="IPR029069">
    <property type="entry name" value="HotDog_dom_sf"/>
</dbReference>
<sequence>MNNFVDLFEIKQINHDQTNGIFKFEMPITDICKQPFGYLHGGVSVAFAETACSMAAMEVICDDQIAFGIEINANHVKSKREGILYATAKSLHIGKSSHVWSVEITDEADELICVSRCTMAIRNK</sequence>
<dbReference type="CDD" id="cd03443">
    <property type="entry name" value="PaaI_thioesterase"/>
    <property type="match status" value="1"/>
</dbReference>
<keyword evidence="5" id="KW-1185">Reference proteome</keyword>
<evidence type="ECO:0000256" key="1">
    <source>
        <dbReference type="ARBA" id="ARBA00008324"/>
    </source>
</evidence>
<dbReference type="InterPro" id="IPR003736">
    <property type="entry name" value="PAAI_dom"/>
</dbReference>